<reference evidence="2" key="1">
    <citation type="submission" date="2021-02" db="EMBL/GenBank/DDBJ databases">
        <title>Abyssanaerobacter marinus gen.nov., sp., nov, anaerobic bacterium isolated from the Onnuri vent field of Indian Ocean and suggestion of Mogibacteriaceae fam. nov., and proposal of reclassification of ambiguous this family's genus member.</title>
        <authorList>
            <person name="Kim Y.J."/>
            <person name="Yang J.-A."/>
        </authorList>
    </citation>
    <scope>NUCLEOTIDE SEQUENCE</scope>
    <source>
        <strain evidence="2">DSM 2634</strain>
    </source>
</reference>
<dbReference type="InterPro" id="IPR012156">
    <property type="entry name" value="Cold_shock_CspA"/>
</dbReference>
<dbReference type="PIRSF" id="PIRSF002599">
    <property type="entry name" value="Cold_shock_A"/>
    <property type="match status" value="1"/>
</dbReference>
<dbReference type="InterPro" id="IPR010718">
    <property type="entry name" value="DUF1294"/>
</dbReference>
<sequence length="92" mass="10629">MKYFEIILIAWNVITFSMMGVDKYKAEHKKWRIRESVLLISAFAMGGVGTITGSKVFRHKTQKTKFKVLLPLAVILNIICFYFIMQKISLAI</sequence>
<dbReference type="Proteomes" id="UP000664545">
    <property type="component" value="Unassembled WGS sequence"/>
</dbReference>
<keyword evidence="1" id="KW-1133">Transmembrane helix</keyword>
<evidence type="ECO:0000313" key="3">
    <source>
        <dbReference type="Proteomes" id="UP000664545"/>
    </source>
</evidence>
<dbReference type="EMBL" id="JAFJZZ010000002">
    <property type="protein sequence ID" value="MBN7773322.1"/>
    <property type="molecule type" value="Genomic_DNA"/>
</dbReference>
<proteinExistence type="predicted"/>
<gene>
    <name evidence="2" type="ORF">JYB65_08110</name>
</gene>
<keyword evidence="3" id="KW-1185">Reference proteome</keyword>
<protein>
    <submittedName>
        <fullName evidence="2">DUF1294 domain-containing protein</fullName>
    </submittedName>
</protein>
<organism evidence="2 3">
    <name type="scientific">Clostridium aminobutyricum</name>
    <dbReference type="NCBI Taxonomy" id="33953"/>
    <lineage>
        <taxon>Bacteria</taxon>
        <taxon>Bacillati</taxon>
        <taxon>Bacillota</taxon>
        <taxon>Clostridia</taxon>
        <taxon>Eubacteriales</taxon>
        <taxon>Clostridiaceae</taxon>
        <taxon>Clostridium</taxon>
    </lineage>
</organism>
<feature type="transmembrane region" description="Helical" evidence="1">
    <location>
        <begin position="36"/>
        <end position="56"/>
    </location>
</feature>
<evidence type="ECO:0000313" key="2">
    <source>
        <dbReference type="EMBL" id="MBN7773322.1"/>
    </source>
</evidence>
<name>A0A939IH77_CLOAM</name>
<dbReference type="GO" id="GO:0003676">
    <property type="term" value="F:nucleic acid binding"/>
    <property type="evidence" value="ECO:0007669"/>
    <property type="project" value="InterPro"/>
</dbReference>
<dbReference type="RefSeq" id="WP_206582143.1">
    <property type="nucleotide sequence ID" value="NZ_JAFJZZ010000002.1"/>
</dbReference>
<feature type="transmembrane region" description="Helical" evidence="1">
    <location>
        <begin position="68"/>
        <end position="85"/>
    </location>
</feature>
<accession>A0A939IH77</accession>
<keyword evidence="1" id="KW-0812">Transmembrane</keyword>
<dbReference type="Pfam" id="PF06961">
    <property type="entry name" value="DUF1294"/>
    <property type="match status" value="1"/>
</dbReference>
<comment type="caution">
    <text evidence="2">The sequence shown here is derived from an EMBL/GenBank/DDBJ whole genome shotgun (WGS) entry which is preliminary data.</text>
</comment>
<dbReference type="AlphaFoldDB" id="A0A939IH77"/>
<evidence type="ECO:0000256" key="1">
    <source>
        <dbReference type="SAM" id="Phobius"/>
    </source>
</evidence>
<keyword evidence="1" id="KW-0472">Membrane</keyword>